<dbReference type="EMBL" id="UFTD01000001">
    <property type="protein sequence ID" value="SSZ39453.1"/>
    <property type="molecule type" value="Genomic_DNA"/>
</dbReference>
<reference evidence="1 2" key="1">
    <citation type="submission" date="2018-06" db="EMBL/GenBank/DDBJ databases">
        <authorList>
            <consortium name="Pathogen Informatics"/>
            <person name="Doyle S."/>
        </authorList>
    </citation>
    <scope>NUCLEOTIDE SEQUENCE [LARGE SCALE GENOMIC DNA]</scope>
    <source>
        <strain evidence="1 2">NCTC12860</strain>
    </source>
</reference>
<dbReference type="Proteomes" id="UP000253846">
    <property type="component" value="Unassembled WGS sequence"/>
</dbReference>
<dbReference type="RefSeq" id="WP_274532010.1">
    <property type="nucleotide sequence ID" value="NZ_CACVBG010000001.1"/>
</dbReference>
<evidence type="ECO:0000313" key="1">
    <source>
        <dbReference type="EMBL" id="SSZ39453.1"/>
    </source>
</evidence>
<proteinExistence type="predicted"/>
<name>A0A336ND31_BARGR</name>
<accession>A0A336ND31</accession>
<dbReference type="AlphaFoldDB" id="A0A336ND31"/>
<sequence>MSGWLPVQLLMREEIVGGGFFFRLRDDAFNFVKNQWGVLMMSY</sequence>
<evidence type="ECO:0000313" key="2">
    <source>
        <dbReference type="Proteomes" id="UP000253846"/>
    </source>
</evidence>
<gene>
    <name evidence="1" type="ORF">NCTC12860_00667</name>
</gene>
<organism evidence="1 2">
    <name type="scientific">Bartonella grahamii</name>
    <dbReference type="NCBI Taxonomy" id="33045"/>
    <lineage>
        <taxon>Bacteria</taxon>
        <taxon>Pseudomonadati</taxon>
        <taxon>Pseudomonadota</taxon>
        <taxon>Alphaproteobacteria</taxon>
        <taxon>Hyphomicrobiales</taxon>
        <taxon>Bartonellaceae</taxon>
        <taxon>Bartonella</taxon>
    </lineage>
</organism>
<protein>
    <submittedName>
        <fullName evidence="1">Uncharacterized protein</fullName>
    </submittedName>
</protein>